<evidence type="ECO:0000313" key="1">
    <source>
        <dbReference type="EMBL" id="TWO70261.1"/>
    </source>
</evidence>
<name>A0A562ZPF5_9BURK</name>
<organism evidence="1 2">
    <name type="scientific">Caenimonas sedimenti</name>
    <dbReference type="NCBI Taxonomy" id="2596921"/>
    <lineage>
        <taxon>Bacteria</taxon>
        <taxon>Pseudomonadati</taxon>
        <taxon>Pseudomonadota</taxon>
        <taxon>Betaproteobacteria</taxon>
        <taxon>Burkholderiales</taxon>
        <taxon>Comamonadaceae</taxon>
        <taxon>Caenimonas</taxon>
    </lineage>
</organism>
<dbReference type="RefSeq" id="WP_186510912.1">
    <property type="nucleotide sequence ID" value="NZ_VOBQ01000012.1"/>
</dbReference>
<sequence length="252" mass="27666">MDSGRRDVCGSGLRLLLGLGLLRQASGAHALSGSLKWSARPWLTRLDEASGALSAGTATPRAWQSEVEAVLGRLELPDLLRSLDFEQLAASAKFPSQGEGMERLYFPGEDGRLQFLRFRPYLFTLRKDVAVVPHGHHNMATLHMVLAGEARVRHYDRLEGTDTHMLIRPVSDEVAKPGHVSSVSDEHHNIHWFQGLTERVFMFNIGVYEVRPGAPSGERDYVDAADGILAGGGALRVARLGRSAAYAKYGRL</sequence>
<protein>
    <recommendedName>
        <fullName evidence="3">Cupin domain-containing protein</fullName>
    </recommendedName>
</protein>
<dbReference type="AlphaFoldDB" id="A0A562ZPF5"/>
<keyword evidence="2" id="KW-1185">Reference proteome</keyword>
<comment type="caution">
    <text evidence="1">The sequence shown here is derived from an EMBL/GenBank/DDBJ whole genome shotgun (WGS) entry which is preliminary data.</text>
</comment>
<evidence type="ECO:0008006" key="3">
    <source>
        <dbReference type="Google" id="ProtNLM"/>
    </source>
</evidence>
<accession>A0A562ZPF5</accession>
<reference evidence="1 2" key="1">
    <citation type="submission" date="2019-07" db="EMBL/GenBank/DDBJ databases">
        <title>Caenimonas sedimenti sp. nov., isolated from activated sludge.</title>
        <authorList>
            <person name="Xu J."/>
        </authorList>
    </citation>
    <scope>NUCLEOTIDE SEQUENCE [LARGE SCALE GENOMIC DNA]</scope>
    <source>
        <strain evidence="1 2">HX-9-20</strain>
    </source>
</reference>
<evidence type="ECO:0000313" key="2">
    <source>
        <dbReference type="Proteomes" id="UP000318199"/>
    </source>
</evidence>
<dbReference type="InterPro" id="IPR014710">
    <property type="entry name" value="RmlC-like_jellyroll"/>
</dbReference>
<dbReference type="InterPro" id="IPR011051">
    <property type="entry name" value="RmlC_Cupin_sf"/>
</dbReference>
<dbReference type="Proteomes" id="UP000318199">
    <property type="component" value="Unassembled WGS sequence"/>
</dbReference>
<proteinExistence type="predicted"/>
<dbReference type="EMBL" id="VOBQ01000012">
    <property type="protein sequence ID" value="TWO70261.1"/>
    <property type="molecule type" value="Genomic_DNA"/>
</dbReference>
<gene>
    <name evidence="1" type="ORF">FN976_14795</name>
</gene>
<dbReference type="Gene3D" id="2.60.120.10">
    <property type="entry name" value="Jelly Rolls"/>
    <property type="match status" value="1"/>
</dbReference>
<dbReference type="SUPFAM" id="SSF51182">
    <property type="entry name" value="RmlC-like cupins"/>
    <property type="match status" value="1"/>
</dbReference>